<name>A0AAE0JQV3_9PEZI</name>
<reference evidence="13" key="1">
    <citation type="journal article" date="2023" name="Mol. Phylogenet. Evol.">
        <title>Genome-scale phylogeny and comparative genomics of the fungal order Sordariales.</title>
        <authorList>
            <person name="Hensen N."/>
            <person name="Bonometti L."/>
            <person name="Westerberg I."/>
            <person name="Brannstrom I.O."/>
            <person name="Guillou S."/>
            <person name="Cros-Aarteil S."/>
            <person name="Calhoun S."/>
            <person name="Haridas S."/>
            <person name="Kuo A."/>
            <person name="Mondo S."/>
            <person name="Pangilinan J."/>
            <person name="Riley R."/>
            <person name="LaButti K."/>
            <person name="Andreopoulos B."/>
            <person name="Lipzen A."/>
            <person name="Chen C."/>
            <person name="Yan M."/>
            <person name="Daum C."/>
            <person name="Ng V."/>
            <person name="Clum A."/>
            <person name="Steindorff A."/>
            <person name="Ohm R.A."/>
            <person name="Martin F."/>
            <person name="Silar P."/>
            <person name="Natvig D.O."/>
            <person name="Lalanne C."/>
            <person name="Gautier V."/>
            <person name="Ament-Velasquez S.L."/>
            <person name="Kruys A."/>
            <person name="Hutchinson M.I."/>
            <person name="Powell A.J."/>
            <person name="Barry K."/>
            <person name="Miller A.N."/>
            <person name="Grigoriev I.V."/>
            <person name="Debuchy R."/>
            <person name="Gladieux P."/>
            <person name="Hiltunen Thoren M."/>
            <person name="Johannesson H."/>
        </authorList>
    </citation>
    <scope>NUCLEOTIDE SEQUENCE</scope>
    <source>
        <strain evidence="13">CBS 560.94</strain>
    </source>
</reference>
<evidence type="ECO:0000256" key="3">
    <source>
        <dbReference type="ARBA" id="ARBA00022692"/>
    </source>
</evidence>
<dbReference type="GO" id="GO:0005484">
    <property type="term" value="F:SNAP receptor activity"/>
    <property type="evidence" value="ECO:0007669"/>
    <property type="project" value="InterPro"/>
</dbReference>
<evidence type="ECO:0000256" key="8">
    <source>
        <dbReference type="ARBA" id="ARBA00023136"/>
    </source>
</evidence>
<dbReference type="GeneID" id="87863269"/>
<evidence type="ECO:0000313" key="14">
    <source>
        <dbReference type="Proteomes" id="UP001278500"/>
    </source>
</evidence>
<feature type="compositionally biased region" description="Low complexity" evidence="11">
    <location>
        <begin position="193"/>
        <end position="203"/>
    </location>
</feature>
<dbReference type="Proteomes" id="UP001278500">
    <property type="component" value="Unassembled WGS sequence"/>
</dbReference>
<evidence type="ECO:0000256" key="2">
    <source>
        <dbReference type="ARBA" id="ARBA00022448"/>
    </source>
</evidence>
<dbReference type="GO" id="GO:0006890">
    <property type="term" value="P:retrograde vesicle-mediated transport, Golgi to endoplasmic reticulum"/>
    <property type="evidence" value="ECO:0007669"/>
    <property type="project" value="InterPro"/>
</dbReference>
<comment type="similarity">
    <text evidence="9">Belongs to the SEC20 family.</text>
</comment>
<feature type="domain" description="Sec20 C-terminal" evidence="12">
    <location>
        <begin position="238"/>
        <end position="327"/>
    </location>
</feature>
<keyword evidence="2" id="KW-0813">Transport</keyword>
<keyword evidence="8" id="KW-0472">Membrane</keyword>
<keyword evidence="5" id="KW-0931">ER-Golgi transport</keyword>
<evidence type="ECO:0000256" key="11">
    <source>
        <dbReference type="SAM" id="MobiDB-lite"/>
    </source>
</evidence>
<dbReference type="EMBL" id="JAUEPP010000001">
    <property type="protein sequence ID" value="KAK3355683.1"/>
    <property type="molecule type" value="Genomic_DNA"/>
</dbReference>
<organism evidence="13 14">
    <name type="scientific">Neurospora tetraspora</name>
    <dbReference type="NCBI Taxonomy" id="94610"/>
    <lineage>
        <taxon>Eukaryota</taxon>
        <taxon>Fungi</taxon>
        <taxon>Dikarya</taxon>
        <taxon>Ascomycota</taxon>
        <taxon>Pezizomycotina</taxon>
        <taxon>Sordariomycetes</taxon>
        <taxon>Sordariomycetidae</taxon>
        <taxon>Sordariales</taxon>
        <taxon>Sordariaceae</taxon>
        <taxon>Neurospora</taxon>
    </lineage>
</organism>
<keyword evidence="7 10" id="KW-0175">Coiled coil</keyword>
<dbReference type="Pfam" id="PF03908">
    <property type="entry name" value="Sec20"/>
    <property type="match status" value="1"/>
</dbReference>
<keyword evidence="6" id="KW-1133">Transmembrane helix</keyword>
<dbReference type="GO" id="GO:0005789">
    <property type="term" value="C:endoplasmic reticulum membrane"/>
    <property type="evidence" value="ECO:0007669"/>
    <property type="project" value="UniProtKB-SubCell"/>
</dbReference>
<dbReference type="InterPro" id="IPR005606">
    <property type="entry name" value="Sec20"/>
</dbReference>
<reference evidence="13" key="2">
    <citation type="submission" date="2023-06" db="EMBL/GenBank/DDBJ databases">
        <authorList>
            <consortium name="Lawrence Berkeley National Laboratory"/>
            <person name="Haridas S."/>
            <person name="Hensen N."/>
            <person name="Bonometti L."/>
            <person name="Westerberg I."/>
            <person name="Brannstrom I.O."/>
            <person name="Guillou S."/>
            <person name="Cros-Aarteil S."/>
            <person name="Calhoun S."/>
            <person name="Kuo A."/>
            <person name="Mondo S."/>
            <person name="Pangilinan J."/>
            <person name="Riley R."/>
            <person name="Labutti K."/>
            <person name="Andreopoulos B."/>
            <person name="Lipzen A."/>
            <person name="Chen C."/>
            <person name="Yanf M."/>
            <person name="Daum C."/>
            <person name="Ng V."/>
            <person name="Clum A."/>
            <person name="Steindorff A."/>
            <person name="Ohm R."/>
            <person name="Martin F."/>
            <person name="Silar P."/>
            <person name="Natvig D."/>
            <person name="Lalanne C."/>
            <person name="Gautier V."/>
            <person name="Ament-Velasquez S.L."/>
            <person name="Kruys A."/>
            <person name="Hutchinson M.I."/>
            <person name="Powell A.J."/>
            <person name="Barry K."/>
            <person name="Miller A.N."/>
            <person name="Grigoriev I.V."/>
            <person name="Debuchy R."/>
            <person name="Gladieux P."/>
            <person name="Thoren M.H."/>
            <person name="Johannesson H."/>
        </authorList>
    </citation>
    <scope>NUCLEOTIDE SEQUENCE</scope>
    <source>
        <strain evidence="13">CBS 560.94</strain>
    </source>
</reference>
<keyword evidence="14" id="KW-1185">Reference proteome</keyword>
<feature type="compositionally biased region" description="Low complexity" evidence="11">
    <location>
        <begin position="160"/>
        <end position="185"/>
    </location>
</feature>
<evidence type="ECO:0000256" key="4">
    <source>
        <dbReference type="ARBA" id="ARBA00022824"/>
    </source>
</evidence>
<feature type="region of interest" description="Disordered" evidence="11">
    <location>
        <begin position="457"/>
        <end position="492"/>
    </location>
</feature>
<evidence type="ECO:0000256" key="1">
    <source>
        <dbReference type="ARBA" id="ARBA00004163"/>
    </source>
</evidence>
<evidence type="ECO:0000256" key="5">
    <source>
        <dbReference type="ARBA" id="ARBA00022892"/>
    </source>
</evidence>
<evidence type="ECO:0000259" key="12">
    <source>
        <dbReference type="Pfam" id="PF03908"/>
    </source>
</evidence>
<comment type="caution">
    <text evidence="13">The sequence shown here is derived from an EMBL/GenBank/DDBJ whole genome shotgun (WGS) entry which is preliminary data.</text>
</comment>
<sequence>MSSFETLQERLTALQETTGQLKELIERLATLKFEPGSVPLSNSISSLANTGADGNTNNEAADLSAEISQVLREEEEDLELLQEEIIDLRSGRPGSEAEHKKTRLKEGAQRLAVELKSCRTSFRKAQLAARRNLETAQRLERQLLLASYVAVAANLAAASSYRGESGTSTPVSSAAAAGGAPQPTSTTPPPLPTSSAAAASSDPSQPPLDPRQALFGNRRRKQHQTTLPPSHDSEVVSASSTVTDALRRTHALIASEVAKSAFASQTLAESTAALKELQRSYEGIDSLLSRSRDLVSTLLQSQKSDTWYLRTSLYMLLCTLGWLVFRRWLYGPLWWVLWLPLKMVWKGGRVAYDVSTTHHGHGGVETGAGGGARMEVLVGDENGKGGRSVVGMAEEGAVPTVQVEVGGGGGGGKAKKRDNDNDVDPESMVEKVGRIIEENLPPLEDEKDDAQKVVVEDPELEQGWIGQERIFTGEQGEKGEEEEEEVVQRNPKKRMWEEPVVNNPIRDEL</sequence>
<evidence type="ECO:0000313" key="13">
    <source>
        <dbReference type="EMBL" id="KAK3355683.1"/>
    </source>
</evidence>
<feature type="region of interest" description="Disordered" evidence="11">
    <location>
        <begin position="160"/>
        <end position="239"/>
    </location>
</feature>
<keyword evidence="3" id="KW-0812">Transmembrane</keyword>
<evidence type="ECO:0000256" key="6">
    <source>
        <dbReference type="ARBA" id="ARBA00022989"/>
    </source>
</evidence>
<proteinExistence type="inferred from homology"/>
<gene>
    <name evidence="13" type="ORF">B0H65DRAFT_452742</name>
</gene>
<feature type="region of interest" description="Disordered" evidence="11">
    <location>
        <begin position="402"/>
        <end position="425"/>
    </location>
</feature>
<dbReference type="RefSeq" id="XP_062687061.1">
    <property type="nucleotide sequence ID" value="XM_062826115.1"/>
</dbReference>
<evidence type="ECO:0000256" key="7">
    <source>
        <dbReference type="ARBA" id="ARBA00023054"/>
    </source>
</evidence>
<feature type="coiled-coil region" evidence="10">
    <location>
        <begin position="64"/>
        <end position="91"/>
    </location>
</feature>
<dbReference type="AlphaFoldDB" id="A0AAE0JQV3"/>
<evidence type="ECO:0000256" key="9">
    <source>
        <dbReference type="ARBA" id="ARBA00037934"/>
    </source>
</evidence>
<dbReference type="PANTHER" id="PTHR12825">
    <property type="entry name" value="BNIP1-RELATED"/>
    <property type="match status" value="1"/>
</dbReference>
<dbReference type="GO" id="GO:0031201">
    <property type="term" value="C:SNARE complex"/>
    <property type="evidence" value="ECO:0007669"/>
    <property type="project" value="TreeGrafter"/>
</dbReference>
<comment type="subcellular location">
    <subcellularLocation>
        <location evidence="1">Endoplasmic reticulum membrane</location>
        <topology evidence="1">Single-pass type IV membrane protein</topology>
    </subcellularLocation>
</comment>
<protein>
    <submittedName>
        <fullName evidence="13">Sec20-domain-containing protein</fullName>
    </submittedName>
</protein>
<keyword evidence="4" id="KW-0256">Endoplasmic reticulum</keyword>
<dbReference type="InterPro" id="IPR056173">
    <property type="entry name" value="Sec20_C"/>
</dbReference>
<accession>A0AAE0JQV3</accession>
<dbReference type="PANTHER" id="PTHR12825:SF0">
    <property type="entry name" value="VESICLE TRANSPORT PROTEIN SEC20"/>
    <property type="match status" value="1"/>
</dbReference>
<evidence type="ECO:0000256" key="10">
    <source>
        <dbReference type="SAM" id="Coils"/>
    </source>
</evidence>